<dbReference type="InterPro" id="IPR015797">
    <property type="entry name" value="NUDIX_hydrolase-like_dom_sf"/>
</dbReference>
<name>A0A2M7FQV9_9BACT</name>
<dbReference type="InterPro" id="IPR000086">
    <property type="entry name" value="NUDIX_hydrolase_dom"/>
</dbReference>
<feature type="domain" description="Nudix hydrolase" evidence="3">
    <location>
        <begin position="2"/>
        <end position="58"/>
    </location>
</feature>
<gene>
    <name evidence="4" type="ORF">COW38_01400</name>
</gene>
<protein>
    <recommendedName>
        <fullName evidence="3">Nudix hydrolase domain-containing protein</fullName>
    </recommendedName>
</protein>
<organism evidence="4 5">
    <name type="scientific">Candidatus Collierbacteria bacterium CG17_big_fil_post_rev_8_21_14_2_50_45_7</name>
    <dbReference type="NCBI Taxonomy" id="1974536"/>
    <lineage>
        <taxon>Bacteria</taxon>
        <taxon>Candidatus Collieribacteriota</taxon>
    </lineage>
</organism>
<dbReference type="EMBL" id="PFFO01000067">
    <property type="protein sequence ID" value="PIW08127.1"/>
    <property type="molecule type" value="Genomic_DNA"/>
</dbReference>
<dbReference type="GO" id="GO:0004081">
    <property type="term" value="F:bis(5'-nucleosyl)-tetraphosphatase (asymmetrical) activity"/>
    <property type="evidence" value="ECO:0007669"/>
    <property type="project" value="TreeGrafter"/>
</dbReference>
<comment type="caution">
    <text evidence="4">The sequence shown here is derived from an EMBL/GenBank/DDBJ whole genome shotgun (WGS) entry which is preliminary data.</text>
</comment>
<accession>A0A2M7FQV9</accession>
<dbReference type="InterPro" id="IPR020476">
    <property type="entry name" value="Nudix_hydrolase"/>
</dbReference>
<sequence>MKQEISAGGVVYRRVRGACEFLIGKHSGYHKWVLPKGLVECGESQTEAAVREVEEEVG</sequence>
<dbReference type="GO" id="GO:0006754">
    <property type="term" value="P:ATP biosynthetic process"/>
    <property type="evidence" value="ECO:0007669"/>
    <property type="project" value="TreeGrafter"/>
</dbReference>
<reference evidence="5" key="1">
    <citation type="submission" date="2017-09" db="EMBL/GenBank/DDBJ databases">
        <title>Depth-based differentiation of microbial function through sediment-hosted aquifers and enrichment of novel symbionts in the deep terrestrial subsurface.</title>
        <authorList>
            <person name="Probst A.J."/>
            <person name="Ladd B."/>
            <person name="Jarett J.K."/>
            <person name="Geller-Mcgrath D.E."/>
            <person name="Sieber C.M.K."/>
            <person name="Emerson J.B."/>
            <person name="Anantharaman K."/>
            <person name="Thomas B.C."/>
            <person name="Malmstrom R."/>
            <person name="Stieglmeier M."/>
            <person name="Klingl A."/>
            <person name="Woyke T."/>
            <person name="Ryan C.M."/>
            <person name="Banfield J.F."/>
        </authorList>
    </citation>
    <scope>NUCLEOTIDE SEQUENCE [LARGE SCALE GENOMIC DNA]</scope>
</reference>
<evidence type="ECO:0000256" key="1">
    <source>
        <dbReference type="ARBA" id="ARBA00022801"/>
    </source>
</evidence>
<dbReference type="AlphaFoldDB" id="A0A2M7FQV9"/>
<evidence type="ECO:0000259" key="3">
    <source>
        <dbReference type="PROSITE" id="PS51462"/>
    </source>
</evidence>
<dbReference type="PRINTS" id="PR00502">
    <property type="entry name" value="NUDIXFAMILY"/>
</dbReference>
<dbReference type="Proteomes" id="UP000230556">
    <property type="component" value="Unassembled WGS sequence"/>
</dbReference>
<comment type="similarity">
    <text evidence="2">Belongs to the Nudix hydrolase family.</text>
</comment>
<evidence type="ECO:0000256" key="2">
    <source>
        <dbReference type="RuleBase" id="RU003476"/>
    </source>
</evidence>
<feature type="non-terminal residue" evidence="4">
    <location>
        <position position="58"/>
    </location>
</feature>
<dbReference type="PANTHER" id="PTHR21340:SF0">
    <property type="entry name" value="BIS(5'-NUCLEOSYL)-TETRAPHOSPHATASE [ASYMMETRICAL]"/>
    <property type="match status" value="1"/>
</dbReference>
<dbReference type="Gene3D" id="3.90.79.10">
    <property type="entry name" value="Nucleoside Triphosphate Pyrophosphohydrolase"/>
    <property type="match status" value="1"/>
</dbReference>
<dbReference type="PROSITE" id="PS51462">
    <property type="entry name" value="NUDIX"/>
    <property type="match status" value="1"/>
</dbReference>
<evidence type="ECO:0000313" key="5">
    <source>
        <dbReference type="Proteomes" id="UP000230556"/>
    </source>
</evidence>
<dbReference type="PROSITE" id="PS00893">
    <property type="entry name" value="NUDIX_BOX"/>
    <property type="match status" value="1"/>
</dbReference>
<dbReference type="Pfam" id="PF00293">
    <property type="entry name" value="NUDIX"/>
    <property type="match status" value="1"/>
</dbReference>
<dbReference type="GO" id="GO:0006167">
    <property type="term" value="P:AMP biosynthetic process"/>
    <property type="evidence" value="ECO:0007669"/>
    <property type="project" value="TreeGrafter"/>
</dbReference>
<evidence type="ECO:0000313" key="4">
    <source>
        <dbReference type="EMBL" id="PIW08127.1"/>
    </source>
</evidence>
<keyword evidence="1 2" id="KW-0378">Hydrolase</keyword>
<dbReference type="PANTHER" id="PTHR21340">
    <property type="entry name" value="DIADENOSINE 5,5-P1,P4-TETRAPHOSPHATE PYROPHOSPHOHYDROLASE MUTT"/>
    <property type="match status" value="1"/>
</dbReference>
<dbReference type="SUPFAM" id="SSF55811">
    <property type="entry name" value="Nudix"/>
    <property type="match status" value="1"/>
</dbReference>
<dbReference type="InterPro" id="IPR020084">
    <property type="entry name" value="NUDIX_hydrolase_CS"/>
</dbReference>
<dbReference type="InterPro" id="IPR051325">
    <property type="entry name" value="Nudix_hydrolase_domain"/>
</dbReference>
<proteinExistence type="inferred from homology"/>